<name>A0ABU8HAM6_9BACI</name>
<keyword evidence="3" id="KW-1185">Reference proteome</keyword>
<dbReference type="Proteomes" id="UP001312865">
    <property type="component" value="Unassembled WGS sequence"/>
</dbReference>
<feature type="transmembrane region" description="Helical" evidence="1">
    <location>
        <begin position="357"/>
        <end position="380"/>
    </location>
</feature>
<feature type="transmembrane region" description="Helical" evidence="1">
    <location>
        <begin position="189"/>
        <end position="206"/>
    </location>
</feature>
<protein>
    <submittedName>
        <fullName evidence="2">ABC transporter permease</fullName>
    </submittedName>
</protein>
<dbReference type="EMBL" id="JBBAXC010000003">
    <property type="protein sequence ID" value="MEI5906369.1"/>
    <property type="molecule type" value="Genomic_DNA"/>
</dbReference>
<evidence type="ECO:0000256" key="1">
    <source>
        <dbReference type="SAM" id="Phobius"/>
    </source>
</evidence>
<feature type="transmembrane region" description="Helical" evidence="1">
    <location>
        <begin position="165"/>
        <end position="183"/>
    </location>
</feature>
<feature type="transmembrane region" description="Helical" evidence="1">
    <location>
        <begin position="21"/>
        <end position="42"/>
    </location>
</feature>
<keyword evidence="1" id="KW-0812">Transmembrane</keyword>
<dbReference type="InterPro" id="IPR010288">
    <property type="entry name" value="EcsB_ABC"/>
</dbReference>
<accession>A0ABU8HAM6</accession>
<keyword evidence="1" id="KW-0472">Membrane</keyword>
<comment type="caution">
    <text evidence="2">The sequence shown here is derived from an EMBL/GenBank/DDBJ whole genome shotgun (WGS) entry which is preliminary data.</text>
</comment>
<dbReference type="Pfam" id="PF05975">
    <property type="entry name" value="EcsB"/>
    <property type="match status" value="1"/>
</dbReference>
<organism evidence="2 3">
    <name type="scientific">Bacillus spongiae</name>
    <dbReference type="NCBI Taxonomy" id="2683610"/>
    <lineage>
        <taxon>Bacteria</taxon>
        <taxon>Bacillati</taxon>
        <taxon>Bacillota</taxon>
        <taxon>Bacilli</taxon>
        <taxon>Bacillales</taxon>
        <taxon>Bacillaceae</taxon>
        <taxon>Bacillus</taxon>
    </lineage>
</organism>
<feature type="transmembrane region" description="Helical" evidence="1">
    <location>
        <begin position="132"/>
        <end position="153"/>
    </location>
</feature>
<feature type="transmembrane region" description="Helical" evidence="1">
    <location>
        <begin position="105"/>
        <end position="126"/>
    </location>
</feature>
<reference evidence="2 3" key="1">
    <citation type="journal article" date="2018" name="J. Microbiol.">
        <title>Bacillus spongiae sp. nov., isolated from sponge of Jeju Island.</title>
        <authorList>
            <person name="Lee G.E."/>
            <person name="Im W.T."/>
            <person name="Park J.S."/>
        </authorList>
    </citation>
    <scope>NUCLEOTIDE SEQUENCE [LARGE SCALE GENOMIC DNA]</scope>
    <source>
        <strain evidence="2 3">135PIL107-10</strain>
    </source>
</reference>
<feature type="transmembrane region" description="Helical" evidence="1">
    <location>
        <begin position="62"/>
        <end position="84"/>
    </location>
</feature>
<evidence type="ECO:0000313" key="2">
    <source>
        <dbReference type="EMBL" id="MEI5906369.1"/>
    </source>
</evidence>
<evidence type="ECO:0000313" key="3">
    <source>
        <dbReference type="Proteomes" id="UP001312865"/>
    </source>
</evidence>
<proteinExistence type="predicted"/>
<sequence>MLLATNLFIKRYIQEWRFQWGVIRSVLDWTVLIYITVPALFFGSLLYMKMWEDANSYWHSDLPFSFLLIPILVACSSGNFRTYLLKADLLFLLQHKQVIQRLKMVGFTLSVFRSFLFIAFIIFMAFPIIRQVYLFSLKDVVALFLGVSAYMLTIQTVKKIVVSTLVKWATLILLFFVSAYMLLTASSSIVGAGSVVFILTILTYHIRQIFLSNRWFIKEVDIENIEKTRMIKFIFQFSNEVKQPSFSKKKKPRIFYRQSQQIFQKRNAENGLLEFLLKAFMRNSRDRSSYIQLISITLLAVSFLPLVLKWIVYISFIFFFHVWLKNLFDKMVANHFFHVIPIDEELSLNVWHRFKKWLLIPAMTGISAYVLMFTLIEIIISG</sequence>
<feature type="transmembrane region" description="Helical" evidence="1">
    <location>
        <begin position="290"/>
        <end position="323"/>
    </location>
</feature>
<gene>
    <name evidence="2" type="ORF">WAK64_04790</name>
</gene>
<dbReference type="RefSeq" id="WP_336585802.1">
    <property type="nucleotide sequence ID" value="NZ_JBBAXC010000003.1"/>
</dbReference>
<keyword evidence="1" id="KW-1133">Transmembrane helix</keyword>